<sequence>MVHLPPLALPLATPLLMAEVVQFKSRNLADHEMKGEQNSALDVVPAIPASCLHSPQGRHRAVDSKHIPDPRTNSTACNTWLNSTLCDPDHILTDHWRGEINQNIHRQTERLKEANIQYTDKAPAACSDNSTTEGVQIFVILAKRIQTANNQTITEQDLTNFGNELARKYGLDQEPCKNFLLLIGIEAAKLAYVRTGKDLRLPTDLMQRVFHKYSLFKVQNYMEGLNKIVDEIGEQMLDPFKVKIPKL</sequence>
<proteinExistence type="predicted"/>
<protein>
    <submittedName>
        <fullName evidence="3">Uncharacterized protein</fullName>
    </submittedName>
</protein>
<organism evidence="2 3">
    <name type="scientific">Ditylenchus dipsaci</name>
    <dbReference type="NCBI Taxonomy" id="166011"/>
    <lineage>
        <taxon>Eukaryota</taxon>
        <taxon>Metazoa</taxon>
        <taxon>Ecdysozoa</taxon>
        <taxon>Nematoda</taxon>
        <taxon>Chromadorea</taxon>
        <taxon>Rhabditida</taxon>
        <taxon>Tylenchina</taxon>
        <taxon>Tylenchomorpha</taxon>
        <taxon>Sphaerularioidea</taxon>
        <taxon>Anguinidae</taxon>
        <taxon>Anguininae</taxon>
        <taxon>Ditylenchus</taxon>
    </lineage>
</organism>
<dbReference type="Gene3D" id="3.10.310.50">
    <property type="match status" value="1"/>
</dbReference>
<reference evidence="3" key="1">
    <citation type="submission" date="2022-11" db="UniProtKB">
        <authorList>
            <consortium name="WormBaseParasite"/>
        </authorList>
    </citation>
    <scope>IDENTIFICATION</scope>
</reference>
<evidence type="ECO:0000256" key="1">
    <source>
        <dbReference type="SAM" id="SignalP"/>
    </source>
</evidence>
<feature type="chain" id="PRO_5038077500" evidence="1">
    <location>
        <begin position="19"/>
        <end position="247"/>
    </location>
</feature>
<name>A0A915EPM8_9BILA</name>
<dbReference type="AlphaFoldDB" id="A0A915EPM8"/>
<dbReference type="Pfam" id="PF17175">
    <property type="entry name" value="MOLO1"/>
    <property type="match status" value="1"/>
</dbReference>
<dbReference type="PANTHER" id="PTHR33748">
    <property type="entry name" value="PROTEIN CBG04600"/>
    <property type="match status" value="1"/>
</dbReference>
<dbReference type="PANTHER" id="PTHR33748:SF2">
    <property type="entry name" value="CONSERVED PLASMA MEMBRANE PROTEIN"/>
    <property type="match status" value="1"/>
</dbReference>
<dbReference type="Proteomes" id="UP000887574">
    <property type="component" value="Unplaced"/>
</dbReference>
<keyword evidence="2" id="KW-1185">Reference proteome</keyword>
<keyword evidence="1" id="KW-0732">Signal</keyword>
<dbReference type="WBParaSite" id="jg9060">
    <property type="protein sequence ID" value="jg9060"/>
    <property type="gene ID" value="jg9060"/>
</dbReference>
<evidence type="ECO:0000313" key="3">
    <source>
        <dbReference type="WBParaSite" id="jg9060"/>
    </source>
</evidence>
<evidence type="ECO:0000313" key="2">
    <source>
        <dbReference type="Proteomes" id="UP000887574"/>
    </source>
</evidence>
<dbReference type="GO" id="GO:0005892">
    <property type="term" value="C:acetylcholine-gated channel complex"/>
    <property type="evidence" value="ECO:0007669"/>
    <property type="project" value="InterPro"/>
</dbReference>
<accession>A0A915EPM8</accession>
<dbReference type="InterPro" id="IPR033438">
    <property type="entry name" value="MOLO1"/>
</dbReference>
<feature type="signal peptide" evidence="1">
    <location>
        <begin position="1"/>
        <end position="18"/>
    </location>
</feature>